<dbReference type="GO" id="GO:0003677">
    <property type="term" value="F:DNA binding"/>
    <property type="evidence" value="ECO:0007669"/>
    <property type="project" value="InterPro"/>
</dbReference>
<dbReference type="InterPro" id="IPR000164">
    <property type="entry name" value="Histone_H3/CENP-A"/>
</dbReference>
<dbReference type="AlphaFoldDB" id="A0AAE0C215"/>
<proteinExistence type="inferred from homology"/>
<accession>A0AAE0C215</accession>
<feature type="domain" description="Core Histone H2A/H2B/H3" evidence="3">
    <location>
        <begin position="49"/>
        <end position="136"/>
    </location>
</feature>
<dbReference type="GO" id="GO:0046982">
    <property type="term" value="F:protein heterodimerization activity"/>
    <property type="evidence" value="ECO:0007669"/>
    <property type="project" value="InterPro"/>
</dbReference>
<keyword evidence="5" id="KW-1185">Reference proteome</keyword>
<protein>
    <submittedName>
        <fullName evidence="4">Histone H3</fullName>
    </submittedName>
</protein>
<evidence type="ECO:0000313" key="4">
    <source>
        <dbReference type="EMBL" id="KAK3246095.1"/>
    </source>
</evidence>
<feature type="region of interest" description="Disordered" evidence="2">
    <location>
        <begin position="1"/>
        <end position="32"/>
    </location>
</feature>
<evidence type="ECO:0000259" key="3">
    <source>
        <dbReference type="Pfam" id="PF00125"/>
    </source>
</evidence>
<dbReference type="PRINTS" id="PR00622">
    <property type="entry name" value="HISTONEH3"/>
</dbReference>
<comment type="similarity">
    <text evidence="1">Belongs to the histone H3 family.</text>
</comment>
<comment type="caution">
    <text evidence="4">The sequence shown here is derived from an EMBL/GenBank/DDBJ whole genome shotgun (WGS) entry which is preliminary data.</text>
</comment>
<dbReference type="PANTHER" id="PTHR45810">
    <property type="entry name" value="HISTONE H3.2"/>
    <property type="match status" value="1"/>
</dbReference>
<dbReference type="GO" id="GO:0030527">
    <property type="term" value="F:structural constituent of chromatin"/>
    <property type="evidence" value="ECO:0007669"/>
    <property type="project" value="InterPro"/>
</dbReference>
<dbReference type="SMART" id="SM00428">
    <property type="entry name" value="H3"/>
    <property type="match status" value="1"/>
</dbReference>
<dbReference type="InterPro" id="IPR009072">
    <property type="entry name" value="Histone-fold"/>
</dbReference>
<name>A0AAE0C215_9CHLO</name>
<dbReference type="EMBL" id="LGRX02030095">
    <property type="protein sequence ID" value="KAK3246095.1"/>
    <property type="molecule type" value="Genomic_DNA"/>
</dbReference>
<feature type="compositionally biased region" description="Basic and acidic residues" evidence="2">
    <location>
        <begin position="193"/>
        <end position="212"/>
    </location>
</feature>
<dbReference type="InterPro" id="IPR007125">
    <property type="entry name" value="H2A/H2B/H3"/>
</dbReference>
<gene>
    <name evidence="4" type="ORF">CYMTET_44316</name>
</gene>
<dbReference type="PANTHER" id="PTHR45810:SF1">
    <property type="entry name" value="HISTONE H3-LIKE CENTROMERIC PROTEIN A"/>
    <property type="match status" value="1"/>
</dbReference>
<feature type="region of interest" description="Disordered" evidence="2">
    <location>
        <begin position="159"/>
        <end position="212"/>
    </location>
</feature>
<evidence type="ECO:0000256" key="2">
    <source>
        <dbReference type="SAM" id="MobiDB-lite"/>
    </source>
</evidence>
<dbReference type="Gene3D" id="1.10.20.10">
    <property type="entry name" value="Histone, subunit A"/>
    <property type="match status" value="1"/>
</dbReference>
<organism evidence="4 5">
    <name type="scientific">Cymbomonas tetramitiformis</name>
    <dbReference type="NCBI Taxonomy" id="36881"/>
    <lineage>
        <taxon>Eukaryota</taxon>
        <taxon>Viridiplantae</taxon>
        <taxon>Chlorophyta</taxon>
        <taxon>Pyramimonadophyceae</taxon>
        <taxon>Pyramimonadales</taxon>
        <taxon>Pyramimonadaceae</taxon>
        <taxon>Cymbomonas</taxon>
    </lineage>
</organism>
<reference evidence="4 5" key="1">
    <citation type="journal article" date="2015" name="Genome Biol. Evol.">
        <title>Comparative Genomics of a Bacterivorous Green Alga Reveals Evolutionary Causalities and Consequences of Phago-Mixotrophic Mode of Nutrition.</title>
        <authorList>
            <person name="Burns J.A."/>
            <person name="Paasch A."/>
            <person name="Narechania A."/>
            <person name="Kim E."/>
        </authorList>
    </citation>
    <scope>NUCLEOTIDE SEQUENCE [LARGE SCALE GENOMIC DNA]</scope>
    <source>
        <strain evidence="4 5">PLY_AMNH</strain>
    </source>
</reference>
<evidence type="ECO:0000313" key="5">
    <source>
        <dbReference type="Proteomes" id="UP001190700"/>
    </source>
</evidence>
<dbReference type="GO" id="GO:0000786">
    <property type="term" value="C:nucleosome"/>
    <property type="evidence" value="ECO:0007669"/>
    <property type="project" value="InterPro"/>
</dbReference>
<dbReference type="SUPFAM" id="SSF47113">
    <property type="entry name" value="Histone-fold"/>
    <property type="match status" value="1"/>
</dbReference>
<sequence length="212" mass="23888">MPRIKQTAPTQSNKQTHRLIPRDNQAPKATKAVALAKDETVHKKRRKRPGTGALLEIRRLQKNDRDIIPKSTFRKLLREVLGDAAGDGPLRMQGSAVRVLREMSAKYLHHIFVLGNALCVKENRMELNLKDYVMATNIISGDFQKSLDMPDASERLLHATSRPLRRPATQSDLKKTPATKGKKKEKLANQASGKREEDDTNSEETKCSDDEN</sequence>
<evidence type="ECO:0000256" key="1">
    <source>
        <dbReference type="ARBA" id="ARBA00010343"/>
    </source>
</evidence>
<dbReference type="Pfam" id="PF00125">
    <property type="entry name" value="Histone"/>
    <property type="match status" value="1"/>
</dbReference>
<dbReference type="Proteomes" id="UP001190700">
    <property type="component" value="Unassembled WGS sequence"/>
</dbReference>